<evidence type="ECO:0000256" key="6">
    <source>
        <dbReference type="ARBA" id="ARBA00022970"/>
    </source>
</evidence>
<evidence type="ECO:0000256" key="1">
    <source>
        <dbReference type="ARBA" id="ARBA00004429"/>
    </source>
</evidence>
<dbReference type="PANTHER" id="PTHR30614:SF0">
    <property type="entry name" value="L-CYSTINE TRANSPORT SYSTEM PERMEASE PROTEIN TCYL"/>
    <property type="match status" value="1"/>
</dbReference>
<name>A0A172YG00_9GAMM</name>
<dbReference type="Gene3D" id="1.10.3720.10">
    <property type="entry name" value="MetI-like"/>
    <property type="match status" value="1"/>
</dbReference>
<dbReference type="NCBIfam" id="TIGR01726">
    <property type="entry name" value="HEQRo_perm_3TM"/>
    <property type="match status" value="1"/>
</dbReference>
<reference evidence="11 12" key="1">
    <citation type="submission" date="2016-04" db="EMBL/GenBank/DDBJ databases">
        <title>Complete Genome Sequence of Halotalea alkalilenta IHB B 13600.</title>
        <authorList>
            <person name="Swarnkar M.K."/>
            <person name="Sharma A."/>
            <person name="Kaushal K."/>
            <person name="Soni R."/>
            <person name="Rana S."/>
            <person name="Singh A.K."/>
            <person name="Gulati A."/>
        </authorList>
    </citation>
    <scope>NUCLEOTIDE SEQUENCE [LARGE SCALE GENOMIC DNA]</scope>
    <source>
        <strain evidence="11 12">IHB B 13600</strain>
    </source>
</reference>
<dbReference type="EMBL" id="CP015243">
    <property type="protein sequence ID" value="ANF58143.1"/>
    <property type="molecule type" value="Genomic_DNA"/>
</dbReference>
<evidence type="ECO:0000256" key="8">
    <source>
        <dbReference type="ARBA" id="ARBA00023136"/>
    </source>
</evidence>
<dbReference type="Pfam" id="PF00528">
    <property type="entry name" value="BPD_transp_1"/>
    <property type="match status" value="1"/>
</dbReference>
<dbReference type="InterPro" id="IPR010065">
    <property type="entry name" value="AA_ABC_transptr_permease_3TM"/>
</dbReference>
<dbReference type="InterPro" id="IPR043429">
    <property type="entry name" value="ArtM/GltK/GlnP/TcyL/YhdX-like"/>
</dbReference>
<dbReference type="GO" id="GO:0022857">
    <property type="term" value="F:transmembrane transporter activity"/>
    <property type="evidence" value="ECO:0007669"/>
    <property type="project" value="InterPro"/>
</dbReference>
<sequence length="218" mass="23572">MNYTFNFTPVWQNWPLLLEGLALGLGLATLSIAIGSVAGLVLAFCATGKHPALRALAFGYVSIVRNLPILVIVLFIFFGLPQLGLAFDKSTSFILALSLYAAAYMTEVFRAGLLGVPPGISEAGQAIGLTPLSIKYYVVLPVMLRNAMPAFANNFVSLFKDTSLAAAIAVPELTFYAQKVNSESFRVLEVWSVTAALYIATCYLISLLLRGLESRLRL</sequence>
<feature type="transmembrane region" description="Helical" evidence="9">
    <location>
        <begin position="20"/>
        <end position="45"/>
    </location>
</feature>
<dbReference type="GO" id="GO:0006865">
    <property type="term" value="P:amino acid transport"/>
    <property type="evidence" value="ECO:0007669"/>
    <property type="project" value="UniProtKB-KW"/>
</dbReference>
<evidence type="ECO:0000259" key="10">
    <source>
        <dbReference type="PROSITE" id="PS50928"/>
    </source>
</evidence>
<dbReference type="KEGG" id="haa:A5892_12260"/>
<keyword evidence="12" id="KW-1185">Reference proteome</keyword>
<keyword evidence="8 9" id="KW-0472">Membrane</keyword>
<evidence type="ECO:0000256" key="9">
    <source>
        <dbReference type="RuleBase" id="RU363032"/>
    </source>
</evidence>
<dbReference type="RefSeq" id="WP_064123045.1">
    <property type="nucleotide sequence ID" value="NZ_CP015243.1"/>
</dbReference>
<evidence type="ECO:0000313" key="12">
    <source>
        <dbReference type="Proteomes" id="UP000077875"/>
    </source>
</evidence>
<evidence type="ECO:0000313" key="11">
    <source>
        <dbReference type="EMBL" id="ANF58143.1"/>
    </source>
</evidence>
<feature type="transmembrane region" description="Helical" evidence="9">
    <location>
        <begin position="92"/>
        <end position="113"/>
    </location>
</feature>
<dbReference type="GO" id="GO:0043190">
    <property type="term" value="C:ATP-binding cassette (ABC) transporter complex"/>
    <property type="evidence" value="ECO:0007669"/>
    <property type="project" value="InterPro"/>
</dbReference>
<keyword evidence="6" id="KW-0029">Amino-acid transport</keyword>
<proteinExistence type="inferred from homology"/>
<keyword evidence="7 9" id="KW-1133">Transmembrane helix</keyword>
<dbReference type="PROSITE" id="PS50928">
    <property type="entry name" value="ABC_TM1"/>
    <property type="match status" value="1"/>
</dbReference>
<dbReference type="Proteomes" id="UP000077875">
    <property type="component" value="Chromosome"/>
</dbReference>
<dbReference type="PANTHER" id="PTHR30614">
    <property type="entry name" value="MEMBRANE COMPONENT OF AMINO ACID ABC TRANSPORTER"/>
    <property type="match status" value="1"/>
</dbReference>
<evidence type="ECO:0000256" key="5">
    <source>
        <dbReference type="ARBA" id="ARBA00022692"/>
    </source>
</evidence>
<dbReference type="SUPFAM" id="SSF161098">
    <property type="entry name" value="MetI-like"/>
    <property type="match status" value="1"/>
</dbReference>
<dbReference type="AlphaFoldDB" id="A0A172YG00"/>
<gene>
    <name evidence="11" type="ORF">A5892_12260</name>
</gene>
<keyword evidence="4" id="KW-1003">Cell membrane</keyword>
<feature type="domain" description="ABC transmembrane type-1" evidence="10">
    <location>
        <begin position="17"/>
        <end position="209"/>
    </location>
</feature>
<accession>A0A172YG00</accession>
<evidence type="ECO:0000256" key="2">
    <source>
        <dbReference type="ARBA" id="ARBA00010072"/>
    </source>
</evidence>
<organism evidence="11 12">
    <name type="scientific">Halotalea alkalilenta</name>
    <dbReference type="NCBI Taxonomy" id="376489"/>
    <lineage>
        <taxon>Bacteria</taxon>
        <taxon>Pseudomonadati</taxon>
        <taxon>Pseudomonadota</taxon>
        <taxon>Gammaproteobacteria</taxon>
        <taxon>Oceanospirillales</taxon>
        <taxon>Halomonadaceae</taxon>
        <taxon>Halotalea</taxon>
    </lineage>
</organism>
<protein>
    <submittedName>
        <fullName evidence="11">Amino acid ABC transporter permease</fullName>
    </submittedName>
</protein>
<evidence type="ECO:0000256" key="7">
    <source>
        <dbReference type="ARBA" id="ARBA00022989"/>
    </source>
</evidence>
<keyword evidence="5 9" id="KW-0812">Transmembrane</keyword>
<dbReference type="InterPro" id="IPR000515">
    <property type="entry name" value="MetI-like"/>
</dbReference>
<feature type="transmembrane region" description="Helical" evidence="9">
    <location>
        <begin position="57"/>
        <end position="80"/>
    </location>
</feature>
<evidence type="ECO:0000256" key="3">
    <source>
        <dbReference type="ARBA" id="ARBA00022448"/>
    </source>
</evidence>
<feature type="transmembrane region" description="Helical" evidence="9">
    <location>
        <begin position="134"/>
        <end position="152"/>
    </location>
</feature>
<evidence type="ECO:0000256" key="4">
    <source>
        <dbReference type="ARBA" id="ARBA00022475"/>
    </source>
</evidence>
<comment type="similarity">
    <text evidence="2">Belongs to the binding-protein-dependent transport system permease family. HisMQ subfamily.</text>
</comment>
<dbReference type="CDD" id="cd06261">
    <property type="entry name" value="TM_PBP2"/>
    <property type="match status" value="1"/>
</dbReference>
<comment type="subcellular location">
    <subcellularLocation>
        <location evidence="1">Cell inner membrane</location>
        <topology evidence="1">Multi-pass membrane protein</topology>
    </subcellularLocation>
    <subcellularLocation>
        <location evidence="9">Cell membrane</location>
        <topology evidence="9">Multi-pass membrane protein</topology>
    </subcellularLocation>
</comment>
<keyword evidence="3 9" id="KW-0813">Transport</keyword>
<dbReference type="InterPro" id="IPR035906">
    <property type="entry name" value="MetI-like_sf"/>
</dbReference>
<feature type="transmembrane region" description="Helical" evidence="9">
    <location>
        <begin position="190"/>
        <end position="209"/>
    </location>
</feature>
<dbReference type="STRING" id="376489.A5892_12260"/>